<gene>
    <name evidence="1" type="ORF">B0H15DRAFT_771524</name>
</gene>
<protein>
    <recommendedName>
        <fullName evidence="3">BTB domain-containing protein</fullName>
    </recommendedName>
</protein>
<sequence>MPISLCPRHPRFWHSDGNLLIQVENTQYKLHRYLFNKAKNFPALWVSSAGNSFDNPFYMSESKTDFDRFLSVLYPTDYSEHECRTTEEWTSVLSLANQWGMESVRRLAVKHLAACAGPVDKIALGHRYNIPEWLAPAYLALAMRREAITGAEGAKMGVEALVRIGALKDEVFANLTEYVDQEKFSQLFASKMAI</sequence>
<keyword evidence="2" id="KW-1185">Reference proteome</keyword>
<evidence type="ECO:0008006" key="3">
    <source>
        <dbReference type="Google" id="ProtNLM"/>
    </source>
</evidence>
<dbReference type="EMBL" id="JARJCN010000007">
    <property type="protein sequence ID" value="KAJ7099356.1"/>
    <property type="molecule type" value="Genomic_DNA"/>
</dbReference>
<reference evidence="1" key="1">
    <citation type="submission" date="2023-03" db="EMBL/GenBank/DDBJ databases">
        <title>Massive genome expansion in bonnet fungi (Mycena s.s.) driven by repeated elements and novel gene families across ecological guilds.</title>
        <authorList>
            <consortium name="Lawrence Berkeley National Laboratory"/>
            <person name="Harder C.B."/>
            <person name="Miyauchi S."/>
            <person name="Viragh M."/>
            <person name="Kuo A."/>
            <person name="Thoen E."/>
            <person name="Andreopoulos B."/>
            <person name="Lu D."/>
            <person name="Skrede I."/>
            <person name="Drula E."/>
            <person name="Henrissat B."/>
            <person name="Morin E."/>
            <person name="Kohler A."/>
            <person name="Barry K."/>
            <person name="LaButti K."/>
            <person name="Morin E."/>
            <person name="Salamov A."/>
            <person name="Lipzen A."/>
            <person name="Mereny Z."/>
            <person name="Hegedus B."/>
            <person name="Baldrian P."/>
            <person name="Stursova M."/>
            <person name="Weitz H."/>
            <person name="Taylor A."/>
            <person name="Grigoriev I.V."/>
            <person name="Nagy L.G."/>
            <person name="Martin F."/>
            <person name="Kauserud H."/>
        </authorList>
    </citation>
    <scope>NUCLEOTIDE SEQUENCE</scope>
    <source>
        <strain evidence="1">CBHHK173m</strain>
    </source>
</reference>
<dbReference type="AlphaFoldDB" id="A0AAD6UE93"/>
<organism evidence="1 2">
    <name type="scientific">Mycena belliarum</name>
    <dbReference type="NCBI Taxonomy" id="1033014"/>
    <lineage>
        <taxon>Eukaryota</taxon>
        <taxon>Fungi</taxon>
        <taxon>Dikarya</taxon>
        <taxon>Basidiomycota</taxon>
        <taxon>Agaricomycotina</taxon>
        <taxon>Agaricomycetes</taxon>
        <taxon>Agaricomycetidae</taxon>
        <taxon>Agaricales</taxon>
        <taxon>Marasmiineae</taxon>
        <taxon>Mycenaceae</taxon>
        <taxon>Mycena</taxon>
    </lineage>
</organism>
<accession>A0AAD6UE93</accession>
<proteinExistence type="predicted"/>
<evidence type="ECO:0000313" key="1">
    <source>
        <dbReference type="EMBL" id="KAJ7099356.1"/>
    </source>
</evidence>
<comment type="caution">
    <text evidence="1">The sequence shown here is derived from an EMBL/GenBank/DDBJ whole genome shotgun (WGS) entry which is preliminary data.</text>
</comment>
<dbReference type="Proteomes" id="UP001222325">
    <property type="component" value="Unassembled WGS sequence"/>
</dbReference>
<evidence type="ECO:0000313" key="2">
    <source>
        <dbReference type="Proteomes" id="UP001222325"/>
    </source>
</evidence>
<name>A0AAD6UE93_9AGAR</name>